<organism evidence="2 3">
    <name type="scientific">Dendrobium chrysotoxum</name>
    <name type="common">Orchid</name>
    <dbReference type="NCBI Taxonomy" id="161865"/>
    <lineage>
        <taxon>Eukaryota</taxon>
        <taxon>Viridiplantae</taxon>
        <taxon>Streptophyta</taxon>
        <taxon>Embryophyta</taxon>
        <taxon>Tracheophyta</taxon>
        <taxon>Spermatophyta</taxon>
        <taxon>Magnoliopsida</taxon>
        <taxon>Liliopsida</taxon>
        <taxon>Asparagales</taxon>
        <taxon>Orchidaceae</taxon>
        <taxon>Epidendroideae</taxon>
        <taxon>Malaxideae</taxon>
        <taxon>Dendrobiinae</taxon>
        <taxon>Dendrobium</taxon>
    </lineage>
</organism>
<dbReference type="AlphaFoldDB" id="A0AAV7GN49"/>
<dbReference type="EMBL" id="JAGFBR010000008">
    <property type="protein sequence ID" value="KAH0463229.1"/>
    <property type="molecule type" value="Genomic_DNA"/>
</dbReference>
<dbReference type="Proteomes" id="UP000775213">
    <property type="component" value="Unassembled WGS sequence"/>
</dbReference>
<feature type="domain" description="Single-stranded DNA binding protein Ssb-like OB fold" evidence="1">
    <location>
        <begin position="1"/>
        <end position="33"/>
    </location>
</feature>
<dbReference type="InterPro" id="IPR048970">
    <property type="entry name" value="OB_Ssb-like"/>
</dbReference>
<keyword evidence="3" id="KW-1185">Reference proteome</keyword>
<evidence type="ECO:0000313" key="3">
    <source>
        <dbReference type="Proteomes" id="UP000775213"/>
    </source>
</evidence>
<proteinExistence type="predicted"/>
<evidence type="ECO:0000259" key="1">
    <source>
        <dbReference type="Pfam" id="PF21473"/>
    </source>
</evidence>
<dbReference type="InterPro" id="IPR012340">
    <property type="entry name" value="NA-bd_OB-fold"/>
</dbReference>
<evidence type="ECO:0000313" key="2">
    <source>
        <dbReference type="EMBL" id="KAH0463229.1"/>
    </source>
</evidence>
<gene>
    <name evidence="2" type="ORF">IEQ34_007811</name>
</gene>
<comment type="caution">
    <text evidence="2">The sequence shown here is derived from an EMBL/GenBank/DDBJ whole genome shotgun (WGS) entry which is preliminary data.</text>
</comment>
<sequence>MKVCAIVILSNANIDMFKGSIRLVVSKWGYIEVIELVSFLVKDDKNHSLVEYKLANVPKIWASCTDNKGSYCITWLDLGRNLATSILNLDMSYLILQSDRNVNFYNKKNISIWATNSILFSHFKGTNVLYSNYHNKM</sequence>
<name>A0AAV7GN49_DENCH</name>
<reference evidence="2 3" key="1">
    <citation type="journal article" date="2021" name="Hortic Res">
        <title>Chromosome-scale assembly of the Dendrobium chrysotoxum genome enhances the understanding of orchid evolution.</title>
        <authorList>
            <person name="Zhang Y."/>
            <person name="Zhang G.Q."/>
            <person name="Zhang D."/>
            <person name="Liu X.D."/>
            <person name="Xu X.Y."/>
            <person name="Sun W.H."/>
            <person name="Yu X."/>
            <person name="Zhu X."/>
            <person name="Wang Z.W."/>
            <person name="Zhao X."/>
            <person name="Zhong W.Y."/>
            <person name="Chen H."/>
            <person name="Yin W.L."/>
            <person name="Huang T."/>
            <person name="Niu S.C."/>
            <person name="Liu Z.J."/>
        </authorList>
    </citation>
    <scope>NUCLEOTIDE SEQUENCE [LARGE SCALE GENOMIC DNA]</scope>
    <source>
        <strain evidence="2">Lindl</strain>
    </source>
</reference>
<dbReference type="PANTHER" id="PTHR31472">
    <property type="entry name" value="OS05G0244600 PROTEIN"/>
    <property type="match status" value="1"/>
</dbReference>
<dbReference type="Gene3D" id="2.40.50.140">
    <property type="entry name" value="Nucleic acid-binding proteins"/>
    <property type="match status" value="1"/>
</dbReference>
<accession>A0AAV7GN49</accession>
<dbReference type="SUPFAM" id="SSF50249">
    <property type="entry name" value="Nucleic acid-binding proteins"/>
    <property type="match status" value="1"/>
</dbReference>
<dbReference type="PANTHER" id="PTHR31472:SF5">
    <property type="entry name" value="OS05G0244600 PROTEIN"/>
    <property type="match status" value="1"/>
</dbReference>
<dbReference type="Pfam" id="PF21473">
    <property type="entry name" value="OB_Ssb-like"/>
    <property type="match status" value="1"/>
</dbReference>
<protein>
    <recommendedName>
        <fullName evidence="1">Single-stranded DNA binding protein Ssb-like OB fold domain-containing protein</fullName>
    </recommendedName>
</protein>